<keyword evidence="6" id="KW-1185">Reference proteome</keyword>
<evidence type="ECO:0000259" key="4">
    <source>
        <dbReference type="Pfam" id="PF14432"/>
    </source>
</evidence>
<dbReference type="NCBIfam" id="TIGR00756">
    <property type="entry name" value="PPR"/>
    <property type="match status" value="2"/>
</dbReference>
<sequence>MQRLGLKRLATQTPVAVTAQALSSNALVPSTSSSLSDDDTDPEVFCHLLEACKLSLDLRTAVETHAKIIRFGYGTDPSLAAHLISSYVRCDRLRLGCNVVAQVGSWTTGLVAVNKIVRNLLNGGEYGIAKRVFDKMPNRDVVTWNSVIGGYVTNSRYDEALRLFRKMLSSNVEPDGFTFASAMSACAKLGAPNYAQWVHQLLVEKRIVLNHILSAALIYMYASCGRIQAAKDMFYSVPRIDVSIWNSMIKGLAVHGLAFDAIEVFSKMEMENVLPDSITFLGILTACSHCGMVTEGGQYFDLMRFRYSIRPQLEHYGAMVDLFGRAGLMEEAYAMIKAMPMEPDAIIWRALLSACRTHKWAELGKFAIENISRLRSGDFVLLSNIYCSQSRWECAQEVRETMKKKGVHKVQGKSWFEWAGKIHQFIAGDKSHPESEAMYKVLEGLMKRTKLEGFVPATDLVMMDVSEEEKEENLYHHSEKLALAYGILKTSPGTEIRISKNLRVCYDCHNWIKMISRMLNRVIIIRDRIRFHQFEGGSCSCADYW</sequence>
<evidence type="ECO:0000313" key="6">
    <source>
        <dbReference type="Proteomes" id="UP001159364"/>
    </source>
</evidence>
<dbReference type="Proteomes" id="UP001159364">
    <property type="component" value="Linkage Group LG10"/>
</dbReference>
<dbReference type="GO" id="GO:0008270">
    <property type="term" value="F:zinc ion binding"/>
    <property type="evidence" value="ECO:0007669"/>
    <property type="project" value="InterPro"/>
</dbReference>
<dbReference type="Pfam" id="PF13041">
    <property type="entry name" value="PPR_2"/>
    <property type="match status" value="2"/>
</dbReference>
<dbReference type="InterPro" id="IPR046848">
    <property type="entry name" value="E_motif"/>
</dbReference>
<dbReference type="GO" id="GO:0009451">
    <property type="term" value="P:RNA modification"/>
    <property type="evidence" value="ECO:0007669"/>
    <property type="project" value="InterPro"/>
</dbReference>
<dbReference type="EMBL" id="JAIWQS010000010">
    <property type="protein sequence ID" value="KAJ8752649.1"/>
    <property type="molecule type" value="Genomic_DNA"/>
</dbReference>
<dbReference type="InterPro" id="IPR032867">
    <property type="entry name" value="DYW_dom"/>
</dbReference>
<protein>
    <recommendedName>
        <fullName evidence="4">DYW domain-containing protein</fullName>
    </recommendedName>
</protein>
<dbReference type="InterPro" id="IPR046960">
    <property type="entry name" value="PPR_At4g14850-like_plant"/>
</dbReference>
<dbReference type="PANTHER" id="PTHR47926:SF360">
    <property type="entry name" value="PENTATRICOPEPTIDE REPEAT-CONTAINING PROTEIN"/>
    <property type="match status" value="1"/>
</dbReference>
<feature type="repeat" description="PPR" evidence="3">
    <location>
        <begin position="140"/>
        <end position="174"/>
    </location>
</feature>
<comment type="similarity">
    <text evidence="1">Belongs to the PPR family. PCMP-H subfamily.</text>
</comment>
<dbReference type="Pfam" id="PF14432">
    <property type="entry name" value="DYW_deaminase"/>
    <property type="match status" value="1"/>
</dbReference>
<dbReference type="InterPro" id="IPR002885">
    <property type="entry name" value="PPR_rpt"/>
</dbReference>
<dbReference type="PANTHER" id="PTHR47926">
    <property type="entry name" value="PENTATRICOPEPTIDE REPEAT-CONTAINING PROTEIN"/>
    <property type="match status" value="1"/>
</dbReference>
<feature type="domain" description="DYW" evidence="4">
    <location>
        <begin position="453"/>
        <end position="545"/>
    </location>
</feature>
<dbReference type="Gene3D" id="1.25.40.10">
    <property type="entry name" value="Tetratricopeptide repeat domain"/>
    <property type="match status" value="2"/>
</dbReference>
<dbReference type="InterPro" id="IPR046849">
    <property type="entry name" value="E2_motif"/>
</dbReference>
<dbReference type="GO" id="GO:0003723">
    <property type="term" value="F:RNA binding"/>
    <property type="evidence" value="ECO:0007669"/>
    <property type="project" value="InterPro"/>
</dbReference>
<dbReference type="Pfam" id="PF20431">
    <property type="entry name" value="E_motif"/>
    <property type="match status" value="1"/>
</dbReference>
<dbReference type="PROSITE" id="PS51375">
    <property type="entry name" value="PPR"/>
    <property type="match status" value="2"/>
</dbReference>
<dbReference type="Pfam" id="PF01535">
    <property type="entry name" value="PPR"/>
    <property type="match status" value="1"/>
</dbReference>
<name>A0AAV8SKS7_9ROSI</name>
<evidence type="ECO:0000256" key="2">
    <source>
        <dbReference type="ARBA" id="ARBA00022737"/>
    </source>
</evidence>
<dbReference type="InterPro" id="IPR011990">
    <property type="entry name" value="TPR-like_helical_dom_sf"/>
</dbReference>
<comment type="caution">
    <text evidence="5">The sequence shown here is derived from an EMBL/GenBank/DDBJ whole genome shotgun (WGS) entry which is preliminary data.</text>
</comment>
<dbReference type="AlphaFoldDB" id="A0AAV8SKS7"/>
<evidence type="ECO:0000256" key="3">
    <source>
        <dbReference type="PROSITE-ProRule" id="PRU00708"/>
    </source>
</evidence>
<proteinExistence type="inferred from homology"/>
<evidence type="ECO:0000256" key="1">
    <source>
        <dbReference type="ARBA" id="ARBA00006643"/>
    </source>
</evidence>
<gene>
    <name evidence="5" type="ORF">K2173_005538</name>
</gene>
<keyword evidence="2" id="KW-0677">Repeat</keyword>
<reference evidence="5 6" key="1">
    <citation type="submission" date="2021-09" db="EMBL/GenBank/DDBJ databases">
        <title>Genomic insights and catalytic innovation underlie evolution of tropane alkaloids biosynthesis.</title>
        <authorList>
            <person name="Wang Y.-J."/>
            <person name="Tian T."/>
            <person name="Huang J.-P."/>
            <person name="Huang S.-X."/>
        </authorList>
    </citation>
    <scope>NUCLEOTIDE SEQUENCE [LARGE SCALE GENOMIC DNA]</scope>
    <source>
        <strain evidence="5">KIB-2018</strain>
        <tissue evidence="5">Leaf</tissue>
    </source>
</reference>
<evidence type="ECO:0000313" key="5">
    <source>
        <dbReference type="EMBL" id="KAJ8752649.1"/>
    </source>
</evidence>
<organism evidence="5 6">
    <name type="scientific">Erythroxylum novogranatense</name>
    <dbReference type="NCBI Taxonomy" id="1862640"/>
    <lineage>
        <taxon>Eukaryota</taxon>
        <taxon>Viridiplantae</taxon>
        <taxon>Streptophyta</taxon>
        <taxon>Embryophyta</taxon>
        <taxon>Tracheophyta</taxon>
        <taxon>Spermatophyta</taxon>
        <taxon>Magnoliopsida</taxon>
        <taxon>eudicotyledons</taxon>
        <taxon>Gunneridae</taxon>
        <taxon>Pentapetalae</taxon>
        <taxon>rosids</taxon>
        <taxon>fabids</taxon>
        <taxon>Malpighiales</taxon>
        <taxon>Erythroxylaceae</taxon>
        <taxon>Erythroxylum</taxon>
    </lineage>
</organism>
<accession>A0AAV8SKS7</accession>
<dbReference type="FunFam" id="1.25.40.10:FF:000242">
    <property type="entry name" value="Pentatricopeptide repeat-containing protein"/>
    <property type="match status" value="1"/>
</dbReference>
<feature type="repeat" description="PPR" evidence="3">
    <location>
        <begin position="241"/>
        <end position="275"/>
    </location>
</feature>
<dbReference type="Pfam" id="PF20430">
    <property type="entry name" value="Eplus_motif"/>
    <property type="match status" value="1"/>
</dbReference>